<protein>
    <submittedName>
        <fullName evidence="1">Uncharacterized protein</fullName>
    </submittedName>
</protein>
<evidence type="ECO:0000313" key="1">
    <source>
        <dbReference type="EMBL" id="KAK5973996.1"/>
    </source>
</evidence>
<dbReference type="Proteomes" id="UP001331761">
    <property type="component" value="Unassembled WGS sequence"/>
</dbReference>
<gene>
    <name evidence="1" type="ORF">GCK32_016716</name>
</gene>
<accession>A0AAN8IHP5</accession>
<dbReference type="AlphaFoldDB" id="A0AAN8IHP5"/>
<evidence type="ECO:0000313" key="2">
    <source>
        <dbReference type="Proteomes" id="UP001331761"/>
    </source>
</evidence>
<proteinExistence type="predicted"/>
<sequence>MRARKTDELSKVKRDLKKLRSAIPPLKSPQDLLRSIVKASQEVMYCCSSLSQLRDDIRQAAKERGGDWERSVQVLELKNENCELRFLGLRHYLRTLHASAPILIATGKMSEATWNTMLEQPHHYTDAKGKKQVLMVRVDAMERILSDQIDATKDVYAELRALRTTKNQHQQEENDSDHQKLMNMLNIVLQSIEELTKKVENR</sequence>
<comment type="caution">
    <text evidence="1">The sequence shown here is derived from an EMBL/GenBank/DDBJ whole genome shotgun (WGS) entry which is preliminary data.</text>
</comment>
<dbReference type="EMBL" id="WIXE01014813">
    <property type="protein sequence ID" value="KAK5973996.1"/>
    <property type="molecule type" value="Genomic_DNA"/>
</dbReference>
<name>A0AAN8IHP5_TRICO</name>
<organism evidence="1 2">
    <name type="scientific">Trichostrongylus colubriformis</name>
    <name type="common">Black scour worm</name>
    <dbReference type="NCBI Taxonomy" id="6319"/>
    <lineage>
        <taxon>Eukaryota</taxon>
        <taxon>Metazoa</taxon>
        <taxon>Ecdysozoa</taxon>
        <taxon>Nematoda</taxon>
        <taxon>Chromadorea</taxon>
        <taxon>Rhabditida</taxon>
        <taxon>Rhabditina</taxon>
        <taxon>Rhabditomorpha</taxon>
        <taxon>Strongyloidea</taxon>
        <taxon>Trichostrongylidae</taxon>
        <taxon>Trichostrongylus</taxon>
    </lineage>
</organism>
<feature type="non-terminal residue" evidence="1">
    <location>
        <position position="202"/>
    </location>
</feature>
<keyword evidence="2" id="KW-1185">Reference proteome</keyword>
<reference evidence="1 2" key="1">
    <citation type="submission" date="2019-10" db="EMBL/GenBank/DDBJ databases">
        <title>Assembly and Annotation for the nematode Trichostrongylus colubriformis.</title>
        <authorList>
            <person name="Martin J."/>
        </authorList>
    </citation>
    <scope>NUCLEOTIDE SEQUENCE [LARGE SCALE GENOMIC DNA]</scope>
    <source>
        <strain evidence="1">G859</strain>
        <tissue evidence="1">Whole worm</tissue>
    </source>
</reference>